<evidence type="ECO:0000313" key="1">
    <source>
        <dbReference type="EMBL" id="JAH97298.1"/>
    </source>
</evidence>
<reference evidence="1" key="1">
    <citation type="submission" date="2014-11" db="EMBL/GenBank/DDBJ databases">
        <authorList>
            <person name="Amaro Gonzalez C."/>
        </authorList>
    </citation>
    <scope>NUCLEOTIDE SEQUENCE</scope>
</reference>
<organism evidence="1">
    <name type="scientific">Anguilla anguilla</name>
    <name type="common">European freshwater eel</name>
    <name type="synonym">Muraena anguilla</name>
    <dbReference type="NCBI Taxonomy" id="7936"/>
    <lineage>
        <taxon>Eukaryota</taxon>
        <taxon>Metazoa</taxon>
        <taxon>Chordata</taxon>
        <taxon>Craniata</taxon>
        <taxon>Vertebrata</taxon>
        <taxon>Euteleostomi</taxon>
        <taxon>Actinopterygii</taxon>
        <taxon>Neopterygii</taxon>
        <taxon>Teleostei</taxon>
        <taxon>Anguilliformes</taxon>
        <taxon>Anguillidae</taxon>
        <taxon>Anguilla</taxon>
    </lineage>
</organism>
<accession>A0A0E9X6J4</accession>
<name>A0A0E9X6J4_ANGAN</name>
<proteinExistence type="predicted"/>
<sequence>MRPQWNWSFNKATALAASRKHFQQRKGEKCSALAPTVARAFIVRVPGSQSIHPKQVSAFVVLMAS</sequence>
<reference evidence="1" key="2">
    <citation type="journal article" date="2015" name="Fish Shellfish Immunol.">
        <title>Early steps in the European eel (Anguilla anguilla)-Vibrio vulnificus interaction in the gills: Role of the RtxA13 toxin.</title>
        <authorList>
            <person name="Callol A."/>
            <person name="Pajuelo D."/>
            <person name="Ebbesson L."/>
            <person name="Teles M."/>
            <person name="MacKenzie S."/>
            <person name="Amaro C."/>
        </authorList>
    </citation>
    <scope>NUCLEOTIDE SEQUENCE</scope>
</reference>
<dbReference type="EMBL" id="GBXM01011279">
    <property type="protein sequence ID" value="JAH97298.1"/>
    <property type="molecule type" value="Transcribed_RNA"/>
</dbReference>
<protein>
    <submittedName>
        <fullName evidence="1">Uncharacterized protein</fullName>
    </submittedName>
</protein>
<dbReference type="AlphaFoldDB" id="A0A0E9X6J4"/>